<organism evidence="4 5">
    <name type="scientific">Syntrophomonas zehnderi OL-4</name>
    <dbReference type="NCBI Taxonomy" id="690567"/>
    <lineage>
        <taxon>Bacteria</taxon>
        <taxon>Bacillati</taxon>
        <taxon>Bacillota</taxon>
        <taxon>Clostridia</taxon>
        <taxon>Eubacteriales</taxon>
        <taxon>Syntrophomonadaceae</taxon>
        <taxon>Syntrophomonas</taxon>
    </lineage>
</organism>
<dbReference type="AlphaFoldDB" id="A0A0E4C9G8"/>
<dbReference type="GO" id="GO:0006281">
    <property type="term" value="P:DNA repair"/>
    <property type="evidence" value="ECO:0007669"/>
    <property type="project" value="TreeGrafter"/>
</dbReference>
<dbReference type="Gene3D" id="3.40.50.300">
    <property type="entry name" value="P-loop containing nucleotide triphosphate hydrolases"/>
    <property type="match status" value="1"/>
</dbReference>
<protein>
    <submittedName>
        <fullName evidence="4">SNF2-related</fullName>
    </submittedName>
</protein>
<dbReference type="InterPro" id="IPR049730">
    <property type="entry name" value="SNF2/RAD54-like_C"/>
</dbReference>
<keyword evidence="5" id="KW-1185">Reference proteome</keyword>
<dbReference type="SUPFAM" id="SSF52540">
    <property type="entry name" value="P-loop containing nucleoside triphosphate hydrolases"/>
    <property type="match status" value="2"/>
</dbReference>
<accession>A0A0E4C9G8</accession>
<dbReference type="PROSITE" id="PS51194">
    <property type="entry name" value="HELICASE_CTER"/>
    <property type="match status" value="1"/>
</dbReference>
<dbReference type="GO" id="GO:0016787">
    <property type="term" value="F:hydrolase activity"/>
    <property type="evidence" value="ECO:0007669"/>
    <property type="project" value="UniProtKB-KW"/>
</dbReference>
<proteinExistence type="predicted"/>
<dbReference type="InterPro" id="IPR001650">
    <property type="entry name" value="Helicase_C-like"/>
</dbReference>
<evidence type="ECO:0000313" key="5">
    <source>
        <dbReference type="Proteomes" id="UP000045545"/>
    </source>
</evidence>
<dbReference type="GO" id="GO:0031297">
    <property type="term" value="P:replication fork processing"/>
    <property type="evidence" value="ECO:0007669"/>
    <property type="project" value="TreeGrafter"/>
</dbReference>
<dbReference type="SMART" id="SM00487">
    <property type="entry name" value="DEXDc"/>
    <property type="match status" value="1"/>
</dbReference>
<dbReference type="PANTHER" id="PTHR45766">
    <property type="entry name" value="DNA ANNEALING HELICASE AND ENDONUCLEASE ZRANB3 FAMILY MEMBER"/>
    <property type="match status" value="1"/>
</dbReference>
<dbReference type="CDD" id="cd18793">
    <property type="entry name" value="SF2_C_SNF"/>
    <property type="match status" value="1"/>
</dbReference>
<dbReference type="Proteomes" id="UP000045545">
    <property type="component" value="Unassembled WGS sequence"/>
</dbReference>
<evidence type="ECO:0000256" key="1">
    <source>
        <dbReference type="ARBA" id="ARBA00022801"/>
    </source>
</evidence>
<dbReference type="RefSeq" id="WP_076982651.1">
    <property type="nucleotide sequence ID" value="NZ_CGIH01000039.1"/>
</dbReference>
<sequence length="441" mass="49703">MISVSGAALLMEMGTGKTLTTIALLGRAFLNGLIRRALIVAPLSVANVWAEEFEKFAAFDYVLAVLEGDSGKKADTLRHMTGTGLQVVVLNYESTWRLEEELKKWKPDVIVCDESSRIKNPNAKQSKALHRLAKQAKYRLILTGTPIQNNPLDFFSQYKVLDESIFGPSYYAFRSRYATMGGYGKHQIVGYKNLQELVQKAHSVAYRVTKEEALDLPEMVDEVRYVTLDPQGMKIYESLETSSYAELLKGEVVVRNILTQLLRLQQVTGGFIRDDKGGPVQQVSKAKLMALEEIIDDVLGEGKKLVIFARFVPEIDAISKLLAEKGIKHSVISGEIKNRSEQVQQFQENPEVKVFVGQIQTTGLGLTLTAANTAIFYSMDFNYANYSQARARIHRIGQRNTCTYIHLVAKDTIDEKVLKTLQRKEDVAKLLVDNWHTFFRR</sequence>
<keyword evidence="1" id="KW-0378">Hydrolase</keyword>
<dbReference type="Pfam" id="PF00176">
    <property type="entry name" value="SNF2-rel_dom"/>
    <property type="match status" value="1"/>
</dbReference>
<dbReference type="OrthoDB" id="9760715at2"/>
<evidence type="ECO:0000259" key="2">
    <source>
        <dbReference type="PROSITE" id="PS51192"/>
    </source>
</evidence>
<dbReference type="SMART" id="SM00490">
    <property type="entry name" value="HELICc"/>
    <property type="match status" value="1"/>
</dbReference>
<dbReference type="InterPro" id="IPR027417">
    <property type="entry name" value="P-loop_NTPase"/>
</dbReference>
<dbReference type="GO" id="GO:0005524">
    <property type="term" value="F:ATP binding"/>
    <property type="evidence" value="ECO:0007669"/>
    <property type="project" value="InterPro"/>
</dbReference>
<dbReference type="CDD" id="cd17919">
    <property type="entry name" value="DEXHc_Snf"/>
    <property type="match status" value="1"/>
</dbReference>
<dbReference type="STRING" id="690567.2355"/>
<gene>
    <name evidence="4" type="ORF">2355</name>
</gene>
<dbReference type="EMBL" id="CGIH01000039">
    <property type="protein sequence ID" value="CFX97331.1"/>
    <property type="molecule type" value="Genomic_DNA"/>
</dbReference>
<dbReference type="Gene3D" id="3.40.50.10810">
    <property type="entry name" value="Tandem AAA-ATPase domain"/>
    <property type="match status" value="1"/>
</dbReference>
<dbReference type="InterPro" id="IPR014001">
    <property type="entry name" value="Helicase_ATP-bd"/>
</dbReference>
<dbReference type="InterPro" id="IPR038718">
    <property type="entry name" value="SNF2-like_sf"/>
</dbReference>
<dbReference type="Pfam" id="PF00271">
    <property type="entry name" value="Helicase_C"/>
    <property type="match status" value="1"/>
</dbReference>
<reference evidence="4 5" key="1">
    <citation type="submission" date="2015-03" db="EMBL/GenBank/DDBJ databases">
        <authorList>
            <person name="Murphy D."/>
        </authorList>
    </citation>
    <scope>NUCLEOTIDE SEQUENCE [LARGE SCALE GENOMIC DNA]</scope>
    <source>
        <strain evidence="4 5">OL-4</strain>
    </source>
</reference>
<feature type="domain" description="Helicase ATP-binding" evidence="2">
    <location>
        <begin position="1"/>
        <end position="164"/>
    </location>
</feature>
<dbReference type="PROSITE" id="PS51192">
    <property type="entry name" value="HELICASE_ATP_BIND_1"/>
    <property type="match status" value="1"/>
</dbReference>
<feature type="domain" description="Helicase C-terminal" evidence="3">
    <location>
        <begin position="290"/>
        <end position="441"/>
    </location>
</feature>
<dbReference type="PANTHER" id="PTHR45766:SF6">
    <property type="entry name" value="SWI_SNF-RELATED MATRIX-ASSOCIATED ACTIN-DEPENDENT REGULATOR OF CHROMATIN SUBFAMILY A-LIKE PROTEIN 1"/>
    <property type="match status" value="1"/>
</dbReference>
<evidence type="ECO:0000259" key="3">
    <source>
        <dbReference type="PROSITE" id="PS51194"/>
    </source>
</evidence>
<name>A0A0E4C9G8_9FIRM</name>
<evidence type="ECO:0000313" key="4">
    <source>
        <dbReference type="EMBL" id="CFX97331.1"/>
    </source>
</evidence>
<dbReference type="InterPro" id="IPR000330">
    <property type="entry name" value="SNF2_N"/>
</dbReference>